<keyword evidence="3" id="KW-1185">Reference proteome</keyword>
<reference evidence="2" key="1">
    <citation type="submission" date="2018-11" db="EMBL/GenBank/DDBJ databases">
        <authorList>
            <person name="Grassa J C."/>
        </authorList>
    </citation>
    <scope>NUCLEOTIDE SEQUENCE [LARGE SCALE GENOMIC DNA]</scope>
</reference>
<dbReference type="EnsemblPlants" id="evm.model.09.1342">
    <property type="protein sequence ID" value="cds.evm.model.09.1342"/>
    <property type="gene ID" value="evm.TU.09.1342"/>
</dbReference>
<feature type="region of interest" description="Disordered" evidence="1">
    <location>
        <begin position="1"/>
        <end position="27"/>
    </location>
</feature>
<name>A0A803QE51_CANSA</name>
<dbReference type="EMBL" id="UZAU01000767">
    <property type="status" value="NOT_ANNOTATED_CDS"/>
    <property type="molecule type" value="Genomic_DNA"/>
</dbReference>
<dbReference type="Gramene" id="evm.model.09.1342">
    <property type="protein sequence ID" value="cds.evm.model.09.1342"/>
    <property type="gene ID" value="evm.TU.09.1342"/>
</dbReference>
<organism evidence="2 3">
    <name type="scientific">Cannabis sativa</name>
    <name type="common">Hemp</name>
    <name type="synonym">Marijuana</name>
    <dbReference type="NCBI Taxonomy" id="3483"/>
    <lineage>
        <taxon>Eukaryota</taxon>
        <taxon>Viridiplantae</taxon>
        <taxon>Streptophyta</taxon>
        <taxon>Embryophyta</taxon>
        <taxon>Tracheophyta</taxon>
        <taxon>Spermatophyta</taxon>
        <taxon>Magnoliopsida</taxon>
        <taxon>eudicotyledons</taxon>
        <taxon>Gunneridae</taxon>
        <taxon>Pentapetalae</taxon>
        <taxon>rosids</taxon>
        <taxon>fabids</taxon>
        <taxon>Rosales</taxon>
        <taxon>Cannabaceae</taxon>
        <taxon>Cannabis</taxon>
    </lineage>
</organism>
<accession>A0A803QE51</accession>
<evidence type="ECO:0000313" key="2">
    <source>
        <dbReference type="EnsemblPlants" id="cds.evm.model.09.1342"/>
    </source>
</evidence>
<evidence type="ECO:0000256" key="1">
    <source>
        <dbReference type="SAM" id="MobiDB-lite"/>
    </source>
</evidence>
<sequence length="265" mass="28675">MANMEQPSSPMTRFGPQYYAGETGPRIGEQTIGEPYIDLGEDLELAKVREVVCQVSETKEPSAVGCYAFAQQRCKFLRWMDGQEYILPSHQAEVDHHNKEASDLVRQFNERTARGGGQALPRRFGGENSKTLETIGLGCQLGISGTIVPLLGKPLANQHLSGAPLAGQQGELPSQSFQEEAPPSCQVRMGGQALPSIGLVNHEQLPSSGMGGLEHTLSQGMVDQALANLGLQLNKPSPYSNRSFCASTVETCSRAWLAQNHKTLI</sequence>
<feature type="compositionally biased region" description="Polar residues" evidence="1">
    <location>
        <begin position="1"/>
        <end position="11"/>
    </location>
</feature>
<dbReference type="AlphaFoldDB" id="A0A803QE51"/>
<protein>
    <submittedName>
        <fullName evidence="2">Uncharacterized protein</fullName>
    </submittedName>
</protein>
<reference evidence="2" key="2">
    <citation type="submission" date="2021-03" db="UniProtKB">
        <authorList>
            <consortium name="EnsemblPlants"/>
        </authorList>
    </citation>
    <scope>IDENTIFICATION</scope>
</reference>
<evidence type="ECO:0000313" key="3">
    <source>
        <dbReference type="Proteomes" id="UP000596661"/>
    </source>
</evidence>
<dbReference type="Proteomes" id="UP000596661">
    <property type="component" value="Chromosome 9"/>
</dbReference>
<proteinExistence type="predicted"/>